<protein>
    <submittedName>
        <fullName evidence="5">Pyridoxal-5'-phosphate-dependent protein</fullName>
    </submittedName>
</protein>
<dbReference type="InterPro" id="IPR015422">
    <property type="entry name" value="PyrdxlP-dep_Trfase_small"/>
</dbReference>
<evidence type="ECO:0000256" key="4">
    <source>
        <dbReference type="RuleBase" id="RU004508"/>
    </source>
</evidence>
<evidence type="ECO:0000256" key="3">
    <source>
        <dbReference type="PIRSR" id="PIRSR000390-2"/>
    </source>
</evidence>
<comment type="caution">
    <text evidence="5">The sequence shown here is derived from an EMBL/GenBank/DDBJ whole genome shotgun (WGS) entry which is preliminary data.</text>
</comment>
<dbReference type="PANTHER" id="PTHR30244:SF34">
    <property type="entry name" value="DTDP-4-AMINO-4,6-DIDEOXYGALACTOSE TRANSAMINASE"/>
    <property type="match status" value="1"/>
</dbReference>
<feature type="modified residue" description="N6-(pyridoxal phosphate)lysine" evidence="3">
    <location>
        <position position="195"/>
    </location>
</feature>
<evidence type="ECO:0000313" key="5">
    <source>
        <dbReference type="EMBL" id="KGN41405.1"/>
    </source>
</evidence>
<dbReference type="GO" id="GO:0030170">
    <property type="term" value="F:pyridoxal phosphate binding"/>
    <property type="evidence" value="ECO:0007669"/>
    <property type="project" value="TreeGrafter"/>
</dbReference>
<evidence type="ECO:0000256" key="1">
    <source>
        <dbReference type="ARBA" id="ARBA00001933"/>
    </source>
</evidence>
<dbReference type="InterPro" id="IPR015424">
    <property type="entry name" value="PyrdxlP-dep_Trfase"/>
</dbReference>
<dbReference type="GO" id="GO:0008483">
    <property type="term" value="F:transaminase activity"/>
    <property type="evidence" value="ECO:0007669"/>
    <property type="project" value="TreeGrafter"/>
</dbReference>
<dbReference type="InterPro" id="IPR015421">
    <property type="entry name" value="PyrdxlP-dep_Trfase_major"/>
</dbReference>
<dbReference type="PIRSF" id="PIRSF000390">
    <property type="entry name" value="PLP_StrS"/>
    <property type="match status" value="1"/>
</dbReference>
<dbReference type="RefSeq" id="WP_035936420.1">
    <property type="nucleotide sequence ID" value="NZ_AVPL01000018.1"/>
</dbReference>
<dbReference type="SUPFAM" id="SSF53383">
    <property type="entry name" value="PLP-dependent transferases"/>
    <property type="match status" value="1"/>
</dbReference>
<dbReference type="AlphaFoldDB" id="A0A0A0JVF9"/>
<dbReference type="Gene3D" id="3.90.1150.10">
    <property type="entry name" value="Aspartate Aminotransferase, domain 1"/>
    <property type="match status" value="1"/>
</dbReference>
<evidence type="ECO:0000313" key="6">
    <source>
        <dbReference type="Proteomes" id="UP000030013"/>
    </source>
</evidence>
<comment type="cofactor">
    <cofactor evidence="1">
        <name>pyridoxal 5'-phosphate</name>
        <dbReference type="ChEBI" id="CHEBI:597326"/>
    </cofactor>
</comment>
<dbReference type="eggNOG" id="COG0399">
    <property type="taxonomic scope" value="Bacteria"/>
</dbReference>
<feature type="active site" description="Proton acceptor" evidence="2">
    <location>
        <position position="195"/>
    </location>
</feature>
<proteinExistence type="inferred from homology"/>
<dbReference type="Pfam" id="PF01041">
    <property type="entry name" value="DegT_DnrJ_EryC1"/>
    <property type="match status" value="1"/>
</dbReference>
<dbReference type="Proteomes" id="UP000030013">
    <property type="component" value="Unassembled WGS sequence"/>
</dbReference>
<organism evidence="5 6">
    <name type="scientific">Knoellia aerolata DSM 18566</name>
    <dbReference type="NCBI Taxonomy" id="1385519"/>
    <lineage>
        <taxon>Bacteria</taxon>
        <taxon>Bacillati</taxon>
        <taxon>Actinomycetota</taxon>
        <taxon>Actinomycetes</taxon>
        <taxon>Micrococcales</taxon>
        <taxon>Intrasporangiaceae</taxon>
        <taxon>Knoellia</taxon>
    </lineage>
</organism>
<dbReference type="OrthoDB" id="9804264at2"/>
<dbReference type="STRING" id="1385519.N801_07595"/>
<dbReference type="GO" id="GO:0000271">
    <property type="term" value="P:polysaccharide biosynthetic process"/>
    <property type="evidence" value="ECO:0007669"/>
    <property type="project" value="TreeGrafter"/>
</dbReference>
<evidence type="ECO:0000256" key="2">
    <source>
        <dbReference type="PIRSR" id="PIRSR000390-1"/>
    </source>
</evidence>
<dbReference type="InterPro" id="IPR000653">
    <property type="entry name" value="DegT/StrS_aminotransferase"/>
</dbReference>
<dbReference type="CDD" id="cd00616">
    <property type="entry name" value="AHBA_syn"/>
    <property type="match status" value="1"/>
</dbReference>
<sequence length="390" mass="41616">MTALTPPSERICLSAPDVTEAEEVALVCALRSGWVAPLGPEVDAFEVELADRFDRAHCVTLSSGTAALHLGLLGLGVKRGDVVVTSTMTFAATVNAITYTGAEAVLVDCDESGNMDPDLLEEALQSCAAEGRPAKVVLPVDLLGKAADHDRIRALASAFGASVLSDAAESAGAVRGGRPSAAFGDAAVLSFNGNKIMTTSGGGALLTDDGVLAERVRYLATQARQPVVHYEHTDIGYNYRLSNLLAAIGRVQLQRLDEMMDKRRQHRLRYIEQFQGLPGVTVFGEPSGVNGGSTRDNWWLTSILVDPKRAGFSREDLRLSLAAHDIEARPLWKPMHLQPVFMTARAFVNGTSERLFQTGLALPSGSVLGQAQIDRVHGVMADFLQGHCAA</sequence>
<accession>A0A0A0JVF9</accession>
<name>A0A0A0JVF9_9MICO</name>
<keyword evidence="6" id="KW-1185">Reference proteome</keyword>
<comment type="similarity">
    <text evidence="4">Belongs to the DegT/DnrJ/EryC1 family.</text>
</comment>
<dbReference type="PANTHER" id="PTHR30244">
    <property type="entry name" value="TRANSAMINASE"/>
    <property type="match status" value="1"/>
</dbReference>
<dbReference type="Gene3D" id="3.40.640.10">
    <property type="entry name" value="Type I PLP-dependent aspartate aminotransferase-like (Major domain)"/>
    <property type="match status" value="1"/>
</dbReference>
<keyword evidence="3 4" id="KW-0663">Pyridoxal phosphate</keyword>
<reference evidence="5 6" key="1">
    <citation type="submission" date="2013-08" db="EMBL/GenBank/DDBJ databases">
        <title>The genome sequence of Knoellia aerolata.</title>
        <authorList>
            <person name="Zhu W."/>
            <person name="Wang G."/>
        </authorList>
    </citation>
    <scope>NUCLEOTIDE SEQUENCE [LARGE SCALE GENOMIC DNA]</scope>
    <source>
        <strain evidence="5 6">DSM 18566</strain>
    </source>
</reference>
<dbReference type="EMBL" id="AVPL01000018">
    <property type="protein sequence ID" value="KGN41405.1"/>
    <property type="molecule type" value="Genomic_DNA"/>
</dbReference>
<gene>
    <name evidence="5" type="ORF">N801_07595</name>
</gene>